<dbReference type="InterPro" id="IPR018637">
    <property type="entry name" value="DUF2059"/>
</dbReference>
<dbReference type="Proteomes" id="UP000198893">
    <property type="component" value="Unassembled WGS sequence"/>
</dbReference>
<dbReference type="AlphaFoldDB" id="A0A1H8VAX0"/>
<keyword evidence="3" id="KW-1185">Reference proteome</keyword>
<accession>A0A1H8VAX0</accession>
<dbReference type="RefSeq" id="WP_093120103.1">
    <property type="nucleotide sequence ID" value="NZ_FODS01000027.1"/>
</dbReference>
<gene>
    <name evidence="2" type="ORF">SAMN04490248_12721</name>
</gene>
<dbReference type="OrthoDB" id="7830101at2"/>
<evidence type="ECO:0000313" key="3">
    <source>
        <dbReference type="Proteomes" id="UP000198893"/>
    </source>
</evidence>
<dbReference type="STRING" id="569882.SAMN04490248_12721"/>
<sequence length="279" mass="31415">MSLPIYRFIAVFACIVLTICTSTLEARADGRDRLEGFLEVTGFDVALGSIADAAGEAPEMLGLPDNAFGADWTRLSEEVFDREVMLDRALDILDATLEDDLLEHASQFYGGALGRRLVQAENRAHRADDRTIRIEGQEIVDRLREENPARLAYYERMNHAIDPEGIAVRALQEVQIRFLMAAAASGVVQLRLDEEGLRAMMAENEEALREQMAASALRSAAYTYRDFSDDEILTYTEALEHPDMQTVYELMNAVHYEIMTNRFEVLAHRMGELHPGQDL</sequence>
<feature type="domain" description="DUF2059" evidence="1">
    <location>
        <begin position="85"/>
        <end position="140"/>
    </location>
</feature>
<dbReference type="EMBL" id="FODS01000027">
    <property type="protein sequence ID" value="SEP12622.1"/>
    <property type="molecule type" value="Genomic_DNA"/>
</dbReference>
<evidence type="ECO:0000259" key="1">
    <source>
        <dbReference type="Pfam" id="PF09832"/>
    </source>
</evidence>
<proteinExistence type="predicted"/>
<protein>
    <recommendedName>
        <fullName evidence="1">DUF2059 domain-containing protein</fullName>
    </recommendedName>
</protein>
<dbReference type="Pfam" id="PF09832">
    <property type="entry name" value="DUF2059"/>
    <property type="match status" value="1"/>
</dbReference>
<name>A0A1H8VAX0_9RHOB</name>
<evidence type="ECO:0000313" key="2">
    <source>
        <dbReference type="EMBL" id="SEP12622.1"/>
    </source>
</evidence>
<organism evidence="2 3">
    <name type="scientific">Salinihabitans flavidus</name>
    <dbReference type="NCBI Taxonomy" id="569882"/>
    <lineage>
        <taxon>Bacteria</taxon>
        <taxon>Pseudomonadati</taxon>
        <taxon>Pseudomonadota</taxon>
        <taxon>Alphaproteobacteria</taxon>
        <taxon>Rhodobacterales</taxon>
        <taxon>Roseobacteraceae</taxon>
        <taxon>Salinihabitans</taxon>
    </lineage>
</organism>
<reference evidence="2 3" key="1">
    <citation type="submission" date="2016-10" db="EMBL/GenBank/DDBJ databases">
        <authorList>
            <person name="de Groot N.N."/>
        </authorList>
    </citation>
    <scope>NUCLEOTIDE SEQUENCE [LARGE SCALE GENOMIC DNA]</scope>
    <source>
        <strain evidence="2 3">DSM 27842</strain>
    </source>
</reference>